<sequence length="248" mass="28085">MTLRIHALYHVDFEELSYIKQWADNQGHSIAVTRFYENYSLPSQDSFDWLIIMGGPMSIHDEADFQWLADEKAFIQQSIKEGKTVVGVCLGAQLIADSLGAKVAPSGIKEVGWMPIQLTKQGLEHQLLKDLPKQEFTVFHWHGDGFECPQGATAIAKSNAWDNQGFIYQTPKHKELGTWVLGWQCHFEVTKNSMVDMVMHGQDYIQDAMTDYPHTVQAGDEIIELGDTYIADNNAWLSTMLDNLVKYG</sequence>
<dbReference type="EMBL" id="QJSU01000001">
    <property type="protein sequence ID" value="PYE40814.1"/>
    <property type="molecule type" value="Genomic_DNA"/>
</dbReference>
<dbReference type="OrthoDB" id="9813383at2"/>
<reference evidence="2 3" key="1">
    <citation type="submission" date="2018-06" db="EMBL/GenBank/DDBJ databases">
        <title>Genomic Encyclopedia of Type Strains, Phase III (KMG-III): the genomes of soil and plant-associated and newly described type strains.</title>
        <authorList>
            <person name="Whitman W."/>
        </authorList>
    </citation>
    <scope>NUCLEOTIDE SEQUENCE [LARGE SCALE GENOMIC DNA]</scope>
    <source>
        <strain evidence="2 3">CECT 5889</strain>
    </source>
</reference>
<dbReference type="Proteomes" id="UP000247746">
    <property type="component" value="Unassembled WGS sequence"/>
</dbReference>
<dbReference type="FunFam" id="3.40.50.880:FF:000033">
    <property type="entry name" value="Glutamine amidotransferase class-I"/>
    <property type="match status" value="1"/>
</dbReference>
<dbReference type="SUPFAM" id="SSF52317">
    <property type="entry name" value="Class I glutamine amidotransferase-like"/>
    <property type="match status" value="1"/>
</dbReference>
<dbReference type="PANTHER" id="PTHR42695:SF5">
    <property type="entry name" value="GLUTAMINE AMIDOTRANSFERASE YLR126C-RELATED"/>
    <property type="match status" value="1"/>
</dbReference>
<accession>A0A2V4VZK7</accession>
<dbReference type="AlphaFoldDB" id="A0A2V4VZK7"/>
<dbReference type="CDD" id="cd01741">
    <property type="entry name" value="GATase1_1"/>
    <property type="match status" value="1"/>
</dbReference>
<evidence type="ECO:0000313" key="2">
    <source>
        <dbReference type="EMBL" id="PYE40814.1"/>
    </source>
</evidence>
<dbReference type="InterPro" id="IPR017926">
    <property type="entry name" value="GATASE"/>
</dbReference>
<proteinExistence type="predicted"/>
<keyword evidence="3" id="KW-1185">Reference proteome</keyword>
<gene>
    <name evidence="2" type="ORF">DFP82_101127</name>
</gene>
<dbReference type="Pfam" id="PF00117">
    <property type="entry name" value="GATase"/>
    <property type="match status" value="1"/>
</dbReference>
<dbReference type="InterPro" id="IPR044992">
    <property type="entry name" value="ChyE-like"/>
</dbReference>
<feature type="domain" description="Glutamine amidotransferase" evidence="1">
    <location>
        <begin position="27"/>
        <end position="192"/>
    </location>
</feature>
<organism evidence="2 3">
    <name type="scientific">Psychrobacter fozii</name>
    <dbReference type="NCBI Taxonomy" id="198480"/>
    <lineage>
        <taxon>Bacteria</taxon>
        <taxon>Pseudomonadati</taxon>
        <taxon>Pseudomonadota</taxon>
        <taxon>Gammaproteobacteria</taxon>
        <taxon>Moraxellales</taxon>
        <taxon>Moraxellaceae</taxon>
        <taxon>Psychrobacter</taxon>
    </lineage>
</organism>
<dbReference type="GO" id="GO:0005829">
    <property type="term" value="C:cytosol"/>
    <property type="evidence" value="ECO:0007669"/>
    <property type="project" value="TreeGrafter"/>
</dbReference>
<dbReference type="RefSeq" id="WP_110921799.1">
    <property type="nucleotide sequence ID" value="NZ_QJSU01000001.1"/>
</dbReference>
<dbReference type="InterPro" id="IPR029062">
    <property type="entry name" value="Class_I_gatase-like"/>
</dbReference>
<evidence type="ECO:0000313" key="3">
    <source>
        <dbReference type="Proteomes" id="UP000247746"/>
    </source>
</evidence>
<name>A0A2V4VZK7_9GAMM</name>
<dbReference type="PROSITE" id="PS51273">
    <property type="entry name" value="GATASE_TYPE_1"/>
    <property type="match status" value="1"/>
</dbReference>
<dbReference type="Gene3D" id="3.40.50.880">
    <property type="match status" value="1"/>
</dbReference>
<comment type="caution">
    <text evidence="2">The sequence shown here is derived from an EMBL/GenBank/DDBJ whole genome shotgun (WGS) entry which is preliminary data.</text>
</comment>
<dbReference type="PANTHER" id="PTHR42695">
    <property type="entry name" value="GLUTAMINE AMIDOTRANSFERASE YLR126C-RELATED"/>
    <property type="match status" value="1"/>
</dbReference>
<evidence type="ECO:0000259" key="1">
    <source>
        <dbReference type="Pfam" id="PF00117"/>
    </source>
</evidence>
<protein>
    <submittedName>
        <fullName evidence="2">GMP synthase (Glutamine-hydrolysing)</fullName>
    </submittedName>
</protein>